<organism evidence="5 6">
    <name type="scientific">Lepraria neglecta</name>
    <dbReference type="NCBI Taxonomy" id="209136"/>
    <lineage>
        <taxon>Eukaryota</taxon>
        <taxon>Fungi</taxon>
        <taxon>Dikarya</taxon>
        <taxon>Ascomycota</taxon>
        <taxon>Pezizomycotina</taxon>
        <taxon>Lecanoromycetes</taxon>
        <taxon>OSLEUM clade</taxon>
        <taxon>Lecanoromycetidae</taxon>
        <taxon>Lecanorales</taxon>
        <taxon>Lecanorineae</taxon>
        <taxon>Stereocaulaceae</taxon>
        <taxon>Lepraria</taxon>
    </lineage>
</organism>
<dbReference type="Gene3D" id="1.10.1040.10">
    <property type="entry name" value="N-(1-d-carboxylethyl)-l-norvaline Dehydrogenase, domain 2"/>
    <property type="match status" value="1"/>
</dbReference>
<feature type="domain" description="3-hydroxyacyl-CoA dehydrogenase NAD binding" evidence="4">
    <location>
        <begin position="1"/>
        <end position="54"/>
    </location>
</feature>
<dbReference type="EMBL" id="JASNWA010000008">
    <property type="protein sequence ID" value="KAK3170861.1"/>
    <property type="molecule type" value="Genomic_DNA"/>
</dbReference>
<keyword evidence="2" id="KW-0560">Oxidoreductase</keyword>
<protein>
    <recommendedName>
        <fullName evidence="7">3-hydroxyacyl-CoA dehydrogenase</fullName>
    </recommendedName>
</protein>
<evidence type="ECO:0000313" key="5">
    <source>
        <dbReference type="EMBL" id="KAK3170861.1"/>
    </source>
</evidence>
<reference evidence="5" key="1">
    <citation type="submission" date="2022-11" db="EMBL/GenBank/DDBJ databases">
        <title>Chromosomal genome sequence assembly and mating type (MAT) locus characterization of the leprose asexual lichenized fungus Lepraria neglecta (Nyl.) Erichsen.</title>
        <authorList>
            <person name="Allen J.L."/>
            <person name="Pfeffer B."/>
        </authorList>
    </citation>
    <scope>NUCLEOTIDE SEQUENCE</scope>
    <source>
        <strain evidence="5">Allen 5258</strain>
    </source>
</reference>
<comment type="similarity">
    <text evidence="1">Belongs to the 3-hydroxyacyl-CoA dehydrogenase family.</text>
</comment>
<dbReference type="PANTHER" id="PTHR48075">
    <property type="entry name" value="3-HYDROXYACYL-COA DEHYDROGENASE FAMILY PROTEIN"/>
    <property type="match status" value="1"/>
</dbReference>
<dbReference type="InterPro" id="IPR006108">
    <property type="entry name" value="3HC_DH_C"/>
</dbReference>
<dbReference type="InterPro" id="IPR008927">
    <property type="entry name" value="6-PGluconate_DH-like_C_sf"/>
</dbReference>
<keyword evidence="6" id="KW-1185">Reference proteome</keyword>
<evidence type="ECO:0000256" key="2">
    <source>
        <dbReference type="ARBA" id="ARBA00023002"/>
    </source>
</evidence>
<evidence type="ECO:0000259" key="3">
    <source>
        <dbReference type="Pfam" id="PF00725"/>
    </source>
</evidence>
<dbReference type="InterPro" id="IPR036291">
    <property type="entry name" value="NAD(P)-bd_dom_sf"/>
</dbReference>
<comment type="caution">
    <text evidence="5">The sequence shown here is derived from an EMBL/GenBank/DDBJ whole genome shotgun (WGS) entry which is preliminary data.</text>
</comment>
<evidence type="ECO:0000313" key="6">
    <source>
        <dbReference type="Proteomes" id="UP001276659"/>
    </source>
</evidence>
<dbReference type="Proteomes" id="UP001276659">
    <property type="component" value="Unassembled WGS sequence"/>
</dbReference>
<dbReference type="SUPFAM" id="SSF51735">
    <property type="entry name" value="NAD(P)-binding Rossmann-fold domains"/>
    <property type="match status" value="1"/>
</dbReference>
<dbReference type="AlphaFoldDB" id="A0AAE0DIJ3"/>
<accession>A0AAE0DIJ3</accession>
<dbReference type="InterPro" id="IPR006176">
    <property type="entry name" value="3-OHacyl-CoA_DH_NAD-bd"/>
</dbReference>
<dbReference type="PANTHER" id="PTHR48075:SF1">
    <property type="entry name" value="LAMBDA-CRYSTALLIN HOMOLOG"/>
    <property type="match status" value="1"/>
</dbReference>
<dbReference type="GO" id="GO:0070403">
    <property type="term" value="F:NAD+ binding"/>
    <property type="evidence" value="ECO:0007669"/>
    <property type="project" value="InterPro"/>
</dbReference>
<sequence length="132" mass="14526">MKDPFRLLLVHPYNPPHIMPLLEIVPSPVTDPKVIERTLGFWKNKDRTSLVLKKETTGFVANRLAYTLLREAIHLVKEGVASVKDIDDLMTSSMGPRWAVAGIFKSYHTGGGAGGAGGFLQEYWRHGAGVLG</sequence>
<feature type="domain" description="3-hydroxyacyl-CoA dehydrogenase C-terminal" evidence="3">
    <location>
        <begin position="58"/>
        <end position="115"/>
    </location>
</feature>
<dbReference type="SUPFAM" id="SSF48179">
    <property type="entry name" value="6-phosphogluconate dehydrogenase C-terminal domain-like"/>
    <property type="match status" value="1"/>
</dbReference>
<dbReference type="Pfam" id="PF02737">
    <property type="entry name" value="3HCDH_N"/>
    <property type="match status" value="1"/>
</dbReference>
<evidence type="ECO:0000259" key="4">
    <source>
        <dbReference type="Pfam" id="PF02737"/>
    </source>
</evidence>
<evidence type="ECO:0000256" key="1">
    <source>
        <dbReference type="ARBA" id="ARBA00009463"/>
    </source>
</evidence>
<dbReference type="GO" id="GO:0006631">
    <property type="term" value="P:fatty acid metabolic process"/>
    <property type="evidence" value="ECO:0007669"/>
    <property type="project" value="InterPro"/>
</dbReference>
<gene>
    <name evidence="5" type="ORF">OEA41_002945</name>
</gene>
<dbReference type="Gene3D" id="3.40.50.720">
    <property type="entry name" value="NAD(P)-binding Rossmann-like Domain"/>
    <property type="match status" value="1"/>
</dbReference>
<dbReference type="InterPro" id="IPR013328">
    <property type="entry name" value="6PGD_dom2"/>
</dbReference>
<evidence type="ECO:0008006" key="7">
    <source>
        <dbReference type="Google" id="ProtNLM"/>
    </source>
</evidence>
<dbReference type="Pfam" id="PF00725">
    <property type="entry name" value="3HCDH"/>
    <property type="match status" value="1"/>
</dbReference>
<proteinExistence type="inferred from homology"/>
<name>A0AAE0DIJ3_9LECA</name>
<dbReference type="GO" id="GO:0050104">
    <property type="term" value="F:L-gulonate 3-dehydrogenase activity"/>
    <property type="evidence" value="ECO:0007669"/>
    <property type="project" value="TreeGrafter"/>
</dbReference>